<proteinExistence type="predicted"/>
<name>A0ABY9YR39_9GAMM</name>
<dbReference type="EMBL" id="CP115541">
    <property type="protein sequence ID" value="WNH53040.1"/>
    <property type="molecule type" value="Genomic_DNA"/>
</dbReference>
<evidence type="ECO:0000313" key="1">
    <source>
        <dbReference type="EMBL" id="WNH53040.1"/>
    </source>
</evidence>
<evidence type="ECO:0008006" key="3">
    <source>
        <dbReference type="Google" id="ProtNLM"/>
    </source>
</evidence>
<evidence type="ECO:0000313" key="2">
    <source>
        <dbReference type="Proteomes" id="UP001302072"/>
    </source>
</evidence>
<gene>
    <name evidence="1" type="ORF">PDM29_01855</name>
</gene>
<dbReference type="Proteomes" id="UP001302072">
    <property type="component" value="Chromosome"/>
</dbReference>
<sequence length="290" mass="31870">MTEFWVDQAGSGAYMDMPSEDVTGHVARGGTILMWAIDGASPLTDEPFTVFQNESNSGWFARRLSECLKTRFVEQTFNPAQLREVIGELRAEFIQCSGCPVPDWSWPVAAAVMVEVSELDGRVRMEVHRYSDCFFATAQGTLEADVTKARRMADAVSIGRWKPASGFSGKTLASLRERRARQQDNEGTTALTLNPESAMNASAVLLHRERPLHVLVGSDGVSRLWESYAAMTISDAMSVVAREGVGGLIAELRRFEACVVLPQKDEKPSDDACCIHLFIPGSIRSTCTKT</sequence>
<dbReference type="RefSeq" id="WP_311192205.1">
    <property type="nucleotide sequence ID" value="NZ_CP115541.1"/>
</dbReference>
<accession>A0ABY9YR39</accession>
<protein>
    <recommendedName>
        <fullName evidence="3">PPM-type phosphatase domain-containing protein</fullName>
    </recommendedName>
</protein>
<keyword evidence="2" id="KW-1185">Reference proteome</keyword>
<reference evidence="1 2" key="1">
    <citation type="submission" date="2022-12" db="EMBL/GenBank/DDBJ databases">
        <title>Two new species, Stenotrophomonas aracearum and Stenotrophomonas oahuensis, isolated from Anthurium (Araceae family) in Hawaii.</title>
        <authorList>
            <person name="Chunag S.C."/>
            <person name="Dobhal S."/>
            <person name="Alvarez A."/>
            <person name="Arif M."/>
        </authorList>
    </citation>
    <scope>NUCLEOTIDE SEQUENCE [LARGE SCALE GENOMIC DNA]</scope>
    <source>
        <strain evidence="1 2">A5586</strain>
    </source>
</reference>
<organism evidence="1 2">
    <name type="scientific">Stenotrophomonas oahuensis</name>
    <dbReference type="NCBI Taxonomy" id="3003271"/>
    <lineage>
        <taxon>Bacteria</taxon>
        <taxon>Pseudomonadati</taxon>
        <taxon>Pseudomonadota</taxon>
        <taxon>Gammaproteobacteria</taxon>
        <taxon>Lysobacterales</taxon>
        <taxon>Lysobacteraceae</taxon>
        <taxon>Stenotrophomonas</taxon>
    </lineage>
</organism>